<dbReference type="GO" id="GO:0005789">
    <property type="term" value="C:endoplasmic reticulum membrane"/>
    <property type="evidence" value="ECO:0007669"/>
    <property type="project" value="TreeGrafter"/>
</dbReference>
<dbReference type="OrthoDB" id="5229808at2759"/>
<evidence type="ECO:0000313" key="3">
    <source>
        <dbReference type="Proteomes" id="UP000305067"/>
    </source>
</evidence>
<protein>
    <submittedName>
        <fullName evidence="2">Shr3 amino acid permease chaperone</fullName>
    </submittedName>
</protein>
<dbReference type="EMBL" id="ML178823">
    <property type="protein sequence ID" value="TFL01887.1"/>
    <property type="molecule type" value="Genomic_DNA"/>
</dbReference>
<dbReference type="Proteomes" id="UP000305067">
    <property type="component" value="Unassembled WGS sequence"/>
</dbReference>
<feature type="transmembrane region" description="Helical" evidence="1">
    <location>
        <begin position="124"/>
        <end position="147"/>
    </location>
</feature>
<dbReference type="AlphaFoldDB" id="A0A5C3QK15"/>
<keyword evidence="1" id="KW-1133">Transmembrane helix</keyword>
<gene>
    <name evidence="2" type="ORF">BDV98DRAFT_469052</name>
</gene>
<reference evidence="2 3" key="1">
    <citation type="journal article" date="2019" name="Nat. Ecol. Evol.">
        <title>Megaphylogeny resolves global patterns of mushroom evolution.</title>
        <authorList>
            <person name="Varga T."/>
            <person name="Krizsan K."/>
            <person name="Foldi C."/>
            <person name="Dima B."/>
            <person name="Sanchez-Garcia M."/>
            <person name="Sanchez-Ramirez S."/>
            <person name="Szollosi G.J."/>
            <person name="Szarkandi J.G."/>
            <person name="Papp V."/>
            <person name="Albert L."/>
            <person name="Andreopoulos W."/>
            <person name="Angelini C."/>
            <person name="Antonin V."/>
            <person name="Barry K.W."/>
            <person name="Bougher N.L."/>
            <person name="Buchanan P."/>
            <person name="Buyck B."/>
            <person name="Bense V."/>
            <person name="Catcheside P."/>
            <person name="Chovatia M."/>
            <person name="Cooper J."/>
            <person name="Damon W."/>
            <person name="Desjardin D."/>
            <person name="Finy P."/>
            <person name="Geml J."/>
            <person name="Haridas S."/>
            <person name="Hughes K."/>
            <person name="Justo A."/>
            <person name="Karasinski D."/>
            <person name="Kautmanova I."/>
            <person name="Kiss B."/>
            <person name="Kocsube S."/>
            <person name="Kotiranta H."/>
            <person name="LaButti K.M."/>
            <person name="Lechner B.E."/>
            <person name="Liimatainen K."/>
            <person name="Lipzen A."/>
            <person name="Lukacs Z."/>
            <person name="Mihaltcheva S."/>
            <person name="Morgado L.N."/>
            <person name="Niskanen T."/>
            <person name="Noordeloos M.E."/>
            <person name="Ohm R.A."/>
            <person name="Ortiz-Santana B."/>
            <person name="Ovrebo C."/>
            <person name="Racz N."/>
            <person name="Riley R."/>
            <person name="Savchenko A."/>
            <person name="Shiryaev A."/>
            <person name="Soop K."/>
            <person name="Spirin V."/>
            <person name="Szebenyi C."/>
            <person name="Tomsovsky M."/>
            <person name="Tulloss R.E."/>
            <person name="Uehling J."/>
            <person name="Grigoriev I.V."/>
            <person name="Vagvolgyi C."/>
            <person name="Papp T."/>
            <person name="Martin F.M."/>
            <person name="Miettinen O."/>
            <person name="Hibbett D.S."/>
            <person name="Nagy L.G."/>
        </authorList>
    </citation>
    <scope>NUCLEOTIDE SEQUENCE [LARGE SCALE GENOMIC DNA]</scope>
    <source>
        <strain evidence="2 3">CBS 309.79</strain>
    </source>
</reference>
<dbReference type="GO" id="GO:0051082">
    <property type="term" value="F:unfolded protein binding"/>
    <property type="evidence" value="ECO:0007669"/>
    <property type="project" value="TreeGrafter"/>
</dbReference>
<proteinExistence type="predicted"/>
<feature type="transmembrane region" description="Helical" evidence="1">
    <location>
        <begin position="58"/>
        <end position="78"/>
    </location>
</feature>
<feature type="non-terminal residue" evidence="2">
    <location>
        <position position="156"/>
    </location>
</feature>
<dbReference type="PANTHER" id="PTHR28228">
    <property type="entry name" value="SECRETORY COMPONENT PROTEIN SHR3"/>
    <property type="match status" value="1"/>
</dbReference>
<evidence type="ECO:0000256" key="1">
    <source>
        <dbReference type="SAM" id="Phobius"/>
    </source>
</evidence>
<dbReference type="Pfam" id="PF08229">
    <property type="entry name" value="SHR3_chaperone"/>
    <property type="match status" value="1"/>
</dbReference>
<feature type="transmembrane region" description="Helical" evidence="1">
    <location>
        <begin position="90"/>
        <end position="112"/>
    </location>
</feature>
<dbReference type="PANTHER" id="PTHR28228:SF1">
    <property type="entry name" value="SECRETORY COMPONENT PROTEIN SHR3"/>
    <property type="match status" value="1"/>
</dbReference>
<dbReference type="InterPro" id="IPR013248">
    <property type="entry name" value="Psh3/Shr3"/>
</dbReference>
<keyword evidence="3" id="KW-1185">Reference proteome</keyword>
<name>A0A5C3QK15_9AGAR</name>
<dbReference type="SMART" id="SM00786">
    <property type="entry name" value="SHR3_chaperone"/>
    <property type="match status" value="1"/>
</dbReference>
<accession>A0A5C3QK15</accession>
<evidence type="ECO:0000313" key="2">
    <source>
        <dbReference type="EMBL" id="TFL01887.1"/>
    </source>
</evidence>
<dbReference type="GO" id="GO:0006888">
    <property type="term" value="P:endoplasmic reticulum to Golgi vesicle-mediated transport"/>
    <property type="evidence" value="ECO:0007669"/>
    <property type="project" value="TreeGrafter"/>
</dbReference>
<feature type="transmembrane region" description="Helical" evidence="1">
    <location>
        <begin position="6"/>
        <end position="25"/>
    </location>
</feature>
<keyword evidence="1" id="KW-0812">Transmembrane</keyword>
<organism evidence="2 3">
    <name type="scientific">Pterulicium gracile</name>
    <dbReference type="NCBI Taxonomy" id="1884261"/>
    <lineage>
        <taxon>Eukaryota</taxon>
        <taxon>Fungi</taxon>
        <taxon>Dikarya</taxon>
        <taxon>Basidiomycota</taxon>
        <taxon>Agaricomycotina</taxon>
        <taxon>Agaricomycetes</taxon>
        <taxon>Agaricomycetidae</taxon>
        <taxon>Agaricales</taxon>
        <taxon>Pleurotineae</taxon>
        <taxon>Pterulaceae</taxon>
        <taxon>Pterulicium</taxon>
    </lineage>
</organism>
<sequence length="156" mass="16932">MGFKQAAVLAPISFFLGVLFICFNIDHKLLFTDHTDEAIADGFHFYTTFFNAPPAIKALLHGLVAVGILSLVAKLHTWSESAMLFDGTSLIAYVFGVVMYLSVVIPSLRTIATPLAEETAEVRLEAMTVLSAANVLIILCLCAILMLQAGQAYAHR</sequence>
<dbReference type="STRING" id="1884261.A0A5C3QK15"/>
<keyword evidence="1" id="KW-0472">Membrane</keyword>